<dbReference type="GO" id="GO:0006107">
    <property type="term" value="P:oxaloacetate metabolic process"/>
    <property type="evidence" value="ECO:0007669"/>
    <property type="project" value="TreeGrafter"/>
</dbReference>
<proteinExistence type="inferred from homology"/>
<dbReference type="Gene3D" id="3.20.20.60">
    <property type="entry name" value="Phosphoenolpyruvate-binding domains"/>
    <property type="match status" value="1"/>
</dbReference>
<comment type="similarity">
    <text evidence="2">Belongs to the HpcH/HpaI aldolase family.</text>
</comment>
<feature type="domain" description="HpcH/HpaI aldolase/citrate lyase" evidence="7">
    <location>
        <begin position="22"/>
        <end position="240"/>
    </location>
</feature>
<dbReference type="Pfam" id="PF03328">
    <property type="entry name" value="HpcH_HpaI"/>
    <property type="match status" value="1"/>
</dbReference>
<evidence type="ECO:0000256" key="1">
    <source>
        <dbReference type="ARBA" id="ARBA00001946"/>
    </source>
</evidence>
<feature type="binding site" evidence="6">
    <location>
        <position position="141"/>
    </location>
    <ligand>
        <name>Mg(2+)</name>
        <dbReference type="ChEBI" id="CHEBI:18420"/>
    </ligand>
</feature>
<evidence type="ECO:0000313" key="9">
    <source>
        <dbReference type="Proteomes" id="UP000094172"/>
    </source>
</evidence>
<evidence type="ECO:0000256" key="3">
    <source>
        <dbReference type="ARBA" id="ARBA00022723"/>
    </source>
</evidence>
<dbReference type="PANTHER" id="PTHR32308">
    <property type="entry name" value="LYASE BETA SUBUNIT, PUTATIVE (AFU_ORTHOLOGUE AFUA_4G13030)-RELATED"/>
    <property type="match status" value="1"/>
</dbReference>
<dbReference type="STRING" id="1774970.AUC70_02105"/>
<evidence type="ECO:0000259" key="7">
    <source>
        <dbReference type="Pfam" id="PF03328"/>
    </source>
</evidence>
<dbReference type="InterPro" id="IPR040442">
    <property type="entry name" value="Pyrv_kinase-like_dom_sf"/>
</dbReference>
<dbReference type="InterPro" id="IPR005000">
    <property type="entry name" value="Aldolase/citrate-lyase_domain"/>
</dbReference>
<comment type="cofactor">
    <cofactor evidence="1">
        <name>Mg(2+)</name>
        <dbReference type="ChEBI" id="CHEBI:18420"/>
    </cofactor>
</comment>
<sequence>MLQCNISAQSLGGTRMAGRPRRSVLYMPGSNARALEKAKTIPADALIFDLEDAVAPDDKVMAREQVCAAVADGGYGGREVVIRVNALETPWGAADIMAACVAAPDASLIPKVIHSGDIISAAKLLQSVHAPKKVRLWAMMETPMAILNARTIAARAVYDDNRLDCLVMGTNDLIKESRARALHDRFAVVPWLAMTLAAARAYRLDIIDGVYNDFRDMEGFRDECQKGRILGMDGKTLIHPTQVGPCNEIFSPSEEEVEWSRKVIDAFGRPENAKKGVIVVEGHMVERLHFAMAQRVVEIADQIRELEVSLG</sequence>
<keyword evidence="9" id="KW-1185">Reference proteome</keyword>
<evidence type="ECO:0000313" key="8">
    <source>
        <dbReference type="EMBL" id="ODR95702.1"/>
    </source>
</evidence>
<feature type="binding site" evidence="5">
    <location>
        <position position="83"/>
    </location>
    <ligand>
        <name>substrate</name>
    </ligand>
</feature>
<dbReference type="InterPro" id="IPR011206">
    <property type="entry name" value="Citrate_lyase_beta/mcl1/mcl2"/>
</dbReference>
<name>A0A1E3VQB1_9HYPH</name>
<evidence type="ECO:0000256" key="2">
    <source>
        <dbReference type="ARBA" id="ARBA00005568"/>
    </source>
</evidence>
<keyword evidence="3 6" id="KW-0479">Metal-binding</keyword>
<feature type="binding site" evidence="5">
    <location>
        <position position="141"/>
    </location>
    <ligand>
        <name>substrate</name>
    </ligand>
</feature>
<feature type="binding site" evidence="6">
    <location>
        <position position="172"/>
    </location>
    <ligand>
        <name>Mg(2+)</name>
        <dbReference type="ChEBI" id="CHEBI:18420"/>
    </ligand>
</feature>
<dbReference type="EMBL" id="LPWE01000010">
    <property type="protein sequence ID" value="ODR95702.1"/>
    <property type="molecule type" value="Genomic_DNA"/>
</dbReference>
<dbReference type="GO" id="GO:0000287">
    <property type="term" value="F:magnesium ion binding"/>
    <property type="evidence" value="ECO:0007669"/>
    <property type="project" value="TreeGrafter"/>
</dbReference>
<comment type="caution">
    <text evidence="8">The sequence shown here is derived from an EMBL/GenBank/DDBJ whole genome shotgun (WGS) entry which is preliminary data.</text>
</comment>
<reference evidence="8 9" key="1">
    <citation type="journal article" date="2016" name="Environ. Microbiol.">
        <title>New Methyloceanibacter diversity from North Sea sediments includes methanotroph containing solely the soluble methane monooxygenase.</title>
        <authorList>
            <person name="Vekeman B."/>
            <person name="Kerckhof F.M."/>
            <person name="Cremers G."/>
            <person name="de Vos P."/>
            <person name="Vandamme P."/>
            <person name="Boon N."/>
            <person name="Op den Camp H.J."/>
            <person name="Heylen K."/>
        </authorList>
    </citation>
    <scope>NUCLEOTIDE SEQUENCE [LARGE SCALE GENOMIC DNA]</scope>
    <source>
        <strain evidence="8 9">R-67176</strain>
    </source>
</reference>
<dbReference type="AlphaFoldDB" id="A0A1E3VQB1"/>
<dbReference type="GO" id="GO:0003824">
    <property type="term" value="F:catalytic activity"/>
    <property type="evidence" value="ECO:0007669"/>
    <property type="project" value="InterPro"/>
</dbReference>
<gene>
    <name evidence="8" type="ORF">AUC70_02105</name>
</gene>
<dbReference type="InterPro" id="IPR015813">
    <property type="entry name" value="Pyrv/PenolPyrv_kinase-like_dom"/>
</dbReference>
<dbReference type="PIRSF" id="PIRSF015582">
    <property type="entry name" value="Cit_lyase_B"/>
    <property type="match status" value="1"/>
</dbReference>
<accession>A0A1E3VQB1</accession>
<keyword evidence="4 6" id="KW-0460">Magnesium</keyword>
<evidence type="ECO:0000256" key="5">
    <source>
        <dbReference type="PIRSR" id="PIRSR015582-1"/>
    </source>
</evidence>
<evidence type="ECO:0000256" key="6">
    <source>
        <dbReference type="PIRSR" id="PIRSR015582-2"/>
    </source>
</evidence>
<dbReference type="Proteomes" id="UP000094172">
    <property type="component" value="Unassembled WGS sequence"/>
</dbReference>
<protein>
    <submittedName>
        <fullName evidence="8">Malyl-CoA thiolesterase</fullName>
    </submittedName>
</protein>
<organism evidence="8 9">
    <name type="scientific">Methyloceanibacter stevinii</name>
    <dbReference type="NCBI Taxonomy" id="1774970"/>
    <lineage>
        <taxon>Bacteria</taxon>
        <taxon>Pseudomonadati</taxon>
        <taxon>Pseudomonadota</taxon>
        <taxon>Alphaproteobacteria</taxon>
        <taxon>Hyphomicrobiales</taxon>
        <taxon>Hyphomicrobiaceae</taxon>
        <taxon>Methyloceanibacter</taxon>
    </lineage>
</organism>
<dbReference type="PANTHER" id="PTHR32308:SF10">
    <property type="entry name" value="CITRATE LYASE SUBUNIT BETA"/>
    <property type="match status" value="1"/>
</dbReference>
<evidence type="ECO:0000256" key="4">
    <source>
        <dbReference type="ARBA" id="ARBA00022842"/>
    </source>
</evidence>
<dbReference type="SUPFAM" id="SSF51621">
    <property type="entry name" value="Phosphoenolpyruvate/pyruvate domain"/>
    <property type="match status" value="1"/>
</dbReference>